<dbReference type="Pfam" id="PF12146">
    <property type="entry name" value="Hydrolase_4"/>
    <property type="match status" value="1"/>
</dbReference>
<dbReference type="Gene3D" id="3.40.50.1820">
    <property type="entry name" value="alpha/beta hydrolase"/>
    <property type="match status" value="1"/>
</dbReference>
<dbReference type="EMBL" id="QWGB01000014">
    <property type="protein sequence ID" value="RIJ20631.1"/>
    <property type="molecule type" value="Genomic_DNA"/>
</dbReference>
<name>A0A399QQ67_9PROT</name>
<dbReference type="PANTHER" id="PTHR11614">
    <property type="entry name" value="PHOSPHOLIPASE-RELATED"/>
    <property type="match status" value="1"/>
</dbReference>
<proteinExistence type="predicted"/>
<sequence length="329" mass="36352">MRWLTYLFLLGLCACATPKMQGALMSDQPIEAKLILDKSTFISSDGAELGLTVWPAEAASEKPAHVIIGVHGMNDYAEAFHMAAPWFAERGVTTYAYDQRGFGRSPQRGVWPEPELMREDLRQAIRLVRERHPDATLTLVGVSMGGAMSMTAFAGHNPPVGVDRLILSGPGLRGWGAMNWLYRGALWVSAHSRPGWVVRPPRGVKIEPSDNIEMLRRMLEDPLRMTDNRIDQVYGVVALMEEAHLAAPGLPADMPTLLTYGARDIVIPPAGVRRTIKTLPPHVRTAYYPNGYHMLLRDLQAETVYADMWAFMQDPSAPLPSGVASIPTK</sequence>
<feature type="domain" description="Serine aminopeptidase S33" evidence="1">
    <location>
        <begin position="62"/>
        <end position="299"/>
    </location>
</feature>
<dbReference type="InterPro" id="IPR022742">
    <property type="entry name" value="Hydrolase_4"/>
</dbReference>
<evidence type="ECO:0000259" key="1">
    <source>
        <dbReference type="Pfam" id="PF12146"/>
    </source>
</evidence>
<dbReference type="InterPro" id="IPR051044">
    <property type="entry name" value="MAG_DAG_Lipase"/>
</dbReference>
<keyword evidence="3" id="KW-1185">Reference proteome</keyword>
<evidence type="ECO:0000313" key="3">
    <source>
        <dbReference type="Proteomes" id="UP000265431"/>
    </source>
</evidence>
<evidence type="ECO:0000313" key="2">
    <source>
        <dbReference type="EMBL" id="RIJ20631.1"/>
    </source>
</evidence>
<accession>A0A399QQ67</accession>
<dbReference type="Proteomes" id="UP000265431">
    <property type="component" value="Unassembled WGS sequence"/>
</dbReference>
<dbReference type="OrthoDB" id="9806902at2"/>
<dbReference type="InterPro" id="IPR000073">
    <property type="entry name" value="AB_hydrolase_1"/>
</dbReference>
<dbReference type="InterPro" id="IPR029058">
    <property type="entry name" value="AB_hydrolase_fold"/>
</dbReference>
<gene>
    <name evidence="2" type="ORF">D1224_16145</name>
</gene>
<protein>
    <submittedName>
        <fullName evidence="2">Lysophospholipase</fullName>
    </submittedName>
</protein>
<dbReference type="PRINTS" id="PR00111">
    <property type="entry name" value="ABHYDROLASE"/>
</dbReference>
<dbReference type="PROSITE" id="PS51257">
    <property type="entry name" value="PROKAR_LIPOPROTEIN"/>
    <property type="match status" value="1"/>
</dbReference>
<dbReference type="AlphaFoldDB" id="A0A399QQ67"/>
<comment type="caution">
    <text evidence="2">The sequence shown here is derived from an EMBL/GenBank/DDBJ whole genome shotgun (WGS) entry which is preliminary data.</text>
</comment>
<reference evidence="2 3" key="1">
    <citation type="submission" date="2018-08" db="EMBL/GenBank/DDBJ databases">
        <title>Henriciella mobilis sp. nov., isolated from seawater.</title>
        <authorList>
            <person name="Cheng H."/>
            <person name="Wu Y.-H."/>
            <person name="Xu X.-W."/>
            <person name="Guo L.-L."/>
        </authorList>
    </citation>
    <scope>NUCLEOTIDE SEQUENCE [LARGE SCALE GENOMIC DNA]</scope>
    <source>
        <strain evidence="2 3">CCUG66934</strain>
    </source>
</reference>
<organism evidence="2 3">
    <name type="scientific">Henriciella barbarensis</name>
    <dbReference type="NCBI Taxonomy" id="86342"/>
    <lineage>
        <taxon>Bacteria</taxon>
        <taxon>Pseudomonadati</taxon>
        <taxon>Pseudomonadota</taxon>
        <taxon>Alphaproteobacteria</taxon>
        <taxon>Hyphomonadales</taxon>
        <taxon>Hyphomonadaceae</taxon>
        <taxon>Henriciella</taxon>
    </lineage>
</organism>
<dbReference type="SUPFAM" id="SSF53474">
    <property type="entry name" value="alpha/beta-Hydrolases"/>
    <property type="match status" value="1"/>
</dbReference>